<dbReference type="AlphaFoldDB" id="A0A939GBQ2"/>
<sequence>MESLGLAEAAKRVKAAGYDGMEVAVGLDKQAEAVQIMQDNGLRLILMAFGGGASFPEHKAKFRADLEATAKHKPQFVNVHTGHDYFTYEQNCELIQVAMDVQKASGVTILHETHRGRFSYSAPAMQHYLVTFPNLRLTGDFSHWVNVSESYLADQADNMSRALQRTDHIHCRVGHPEGPQVNDPRAPEWKGALETHAKWWDIIRQRMLTAGAPELTVTCEFGPAPGYLPTLPYTNQPVVSQWDVNVFMMQFLKQRWKA</sequence>
<organism evidence="2 3">
    <name type="scientific">Fibrella aquatilis</name>
    <dbReference type="NCBI Taxonomy" id="2817059"/>
    <lineage>
        <taxon>Bacteria</taxon>
        <taxon>Pseudomonadati</taxon>
        <taxon>Bacteroidota</taxon>
        <taxon>Cytophagia</taxon>
        <taxon>Cytophagales</taxon>
        <taxon>Spirosomataceae</taxon>
        <taxon>Fibrella</taxon>
    </lineage>
</organism>
<gene>
    <name evidence="2" type="ORF">J2I48_22225</name>
</gene>
<protein>
    <submittedName>
        <fullName evidence="2">Sugar phosphate isomerase/epimerase</fullName>
    </submittedName>
</protein>
<evidence type="ECO:0000259" key="1">
    <source>
        <dbReference type="Pfam" id="PF01261"/>
    </source>
</evidence>
<dbReference type="EMBL" id="JAFMYU010000022">
    <property type="protein sequence ID" value="MBO0933741.1"/>
    <property type="molecule type" value="Genomic_DNA"/>
</dbReference>
<comment type="caution">
    <text evidence="2">The sequence shown here is derived from an EMBL/GenBank/DDBJ whole genome shotgun (WGS) entry which is preliminary data.</text>
</comment>
<dbReference type="GO" id="GO:0016853">
    <property type="term" value="F:isomerase activity"/>
    <property type="evidence" value="ECO:0007669"/>
    <property type="project" value="UniProtKB-KW"/>
</dbReference>
<name>A0A939GBQ2_9BACT</name>
<proteinExistence type="predicted"/>
<reference evidence="2 3" key="1">
    <citation type="submission" date="2021-03" db="EMBL/GenBank/DDBJ databases">
        <title>Fibrella sp. HMF5036 genome sequencing and assembly.</title>
        <authorList>
            <person name="Kang H."/>
            <person name="Kim H."/>
            <person name="Bae S."/>
            <person name="Joh K."/>
        </authorList>
    </citation>
    <scope>NUCLEOTIDE SEQUENCE [LARGE SCALE GENOMIC DNA]</scope>
    <source>
        <strain evidence="2 3">HMF5036</strain>
    </source>
</reference>
<keyword evidence="2" id="KW-0413">Isomerase</keyword>
<keyword evidence="3" id="KW-1185">Reference proteome</keyword>
<dbReference type="InterPro" id="IPR013022">
    <property type="entry name" value="Xyl_isomerase-like_TIM-brl"/>
</dbReference>
<dbReference type="SUPFAM" id="SSF51658">
    <property type="entry name" value="Xylose isomerase-like"/>
    <property type="match status" value="1"/>
</dbReference>
<accession>A0A939GBQ2</accession>
<dbReference type="InterPro" id="IPR036237">
    <property type="entry name" value="Xyl_isomerase-like_sf"/>
</dbReference>
<dbReference type="Gene3D" id="3.20.20.150">
    <property type="entry name" value="Divalent-metal-dependent TIM barrel enzymes"/>
    <property type="match status" value="1"/>
</dbReference>
<dbReference type="Proteomes" id="UP000664795">
    <property type="component" value="Unassembled WGS sequence"/>
</dbReference>
<evidence type="ECO:0000313" key="3">
    <source>
        <dbReference type="Proteomes" id="UP000664795"/>
    </source>
</evidence>
<feature type="domain" description="Xylose isomerase-like TIM barrel" evidence="1">
    <location>
        <begin position="11"/>
        <end position="172"/>
    </location>
</feature>
<dbReference type="Pfam" id="PF01261">
    <property type="entry name" value="AP_endonuc_2"/>
    <property type="match status" value="1"/>
</dbReference>
<evidence type="ECO:0000313" key="2">
    <source>
        <dbReference type="EMBL" id="MBO0933741.1"/>
    </source>
</evidence>